<comment type="caution">
    <text evidence="1">The sequence shown here is derived from an EMBL/GenBank/DDBJ whole genome shotgun (WGS) entry which is preliminary data.</text>
</comment>
<reference evidence="1 2" key="1">
    <citation type="submission" date="2017-04" db="EMBL/GenBank/DDBJ databases">
        <title>The new phylogeny of genus Mycobacterium.</title>
        <authorList>
            <person name="Tortoli E."/>
            <person name="Trovato A."/>
            <person name="Cirillo D.M."/>
        </authorList>
    </citation>
    <scope>NUCLEOTIDE SEQUENCE [LARGE SCALE GENOMIC DNA]</scope>
    <source>
        <strain evidence="1 2">KCTC 19819</strain>
    </source>
</reference>
<sequence>MSPRPPVTRLVLYKHGMAFVDRRGPIDGEFSLTFRREDMKDVLKSLVLDVADGQVSMGAITFDTPADPDEQLADRRLRFDSGKALLGLLDGLRGRAVEVRCGARRHRGEVIGVDDGADHHRSATGTGRHLVLRTDAGEIGLVDLAEADGLTMLDDSSRADLEYLIDRFRAATGGANCEVGVAVRGKARDARIAYLVAAPMWRVSYRILSDGDRLRLAAMGILHNPIDEDLTDVEVTLTTGQPISFEIDLYQARRVHRVAREERERVFAPQPPGAMVRSAAMLTGVDAYEQAAEEVASADRGQYFEYRLTSPISLKRGGAAMVPLAVASVSDVHRELVWRQGFGPAPEVALAFSNTTDLVLEEGPAVVYEHDGYAGEAMVDFTARGAPVRLGFAKDLAVRCSAVERHHTVTTRVRLASEALIEECREERRHTLRAQNDHDHPVEVIFEVPRVVGHHIADHDGATLDGEDGEEGEDGADPDWHRFRVAVPAHQLAEATVVEAWPVRREIDYEDLAPGRLESWLAGRSLDAETVAALSGVLAHWEQAGRLDGQREQTEATRADLYEAQHRITEQLSVLGTDGDEGRLRSRQVGELAGLQDRVGELDTQVHRLRAEADAARTAATDALHRLIS</sequence>
<accession>A0A7I7SF01</accession>
<proteinExistence type="predicted"/>
<dbReference type="RefSeq" id="WP_085303330.1">
    <property type="nucleotide sequence ID" value="NZ_AP022594.1"/>
</dbReference>
<dbReference type="OrthoDB" id="9777444at2"/>
<dbReference type="EMBL" id="NCXO01000013">
    <property type="protein sequence ID" value="OSC34103.1"/>
    <property type="molecule type" value="Genomic_DNA"/>
</dbReference>
<name>A0A7I7SF01_9MYCO</name>
<protein>
    <submittedName>
        <fullName evidence="1">Uncharacterized protein</fullName>
    </submittedName>
</protein>
<evidence type="ECO:0000313" key="2">
    <source>
        <dbReference type="Proteomes" id="UP000193577"/>
    </source>
</evidence>
<evidence type="ECO:0000313" key="1">
    <source>
        <dbReference type="EMBL" id="OSC34103.1"/>
    </source>
</evidence>
<organism evidence="1 2">
    <name type="scientific">Mycolicibacillus koreensis</name>
    <dbReference type="NCBI Taxonomy" id="1069220"/>
    <lineage>
        <taxon>Bacteria</taxon>
        <taxon>Bacillati</taxon>
        <taxon>Actinomycetota</taxon>
        <taxon>Actinomycetes</taxon>
        <taxon>Mycobacteriales</taxon>
        <taxon>Mycobacteriaceae</taxon>
        <taxon>Mycolicibacillus</taxon>
    </lineage>
</organism>
<dbReference type="AlphaFoldDB" id="A0A7I7SF01"/>
<dbReference type="Proteomes" id="UP000193577">
    <property type="component" value="Unassembled WGS sequence"/>
</dbReference>
<keyword evidence="2" id="KW-1185">Reference proteome</keyword>
<gene>
    <name evidence="1" type="ORF">B8W67_08075</name>
</gene>